<dbReference type="Pfam" id="PF00403">
    <property type="entry name" value="HMA"/>
    <property type="match status" value="1"/>
</dbReference>
<comment type="similarity">
    <text evidence="2 11">Belongs to the cation transport ATPase (P-type) (TC 3.A.3) family. Type IB subfamily.</text>
</comment>
<dbReference type="SUPFAM" id="SSF55008">
    <property type="entry name" value="HMA, heavy metal-associated domain"/>
    <property type="match status" value="1"/>
</dbReference>
<dbReference type="NCBIfam" id="TIGR01494">
    <property type="entry name" value="ATPase_P-type"/>
    <property type="match status" value="1"/>
</dbReference>
<dbReference type="SUPFAM" id="SSF56784">
    <property type="entry name" value="HAD-like"/>
    <property type="match status" value="1"/>
</dbReference>
<keyword evidence="7 11" id="KW-1133">Transmembrane helix</keyword>
<dbReference type="GO" id="GO:0016887">
    <property type="term" value="F:ATP hydrolysis activity"/>
    <property type="evidence" value="ECO:0007669"/>
    <property type="project" value="InterPro"/>
</dbReference>
<keyword evidence="4 11" id="KW-0812">Transmembrane</keyword>
<dbReference type="KEGG" id="eha:Ethha_2725"/>
<dbReference type="InterPro" id="IPR059000">
    <property type="entry name" value="ATPase_P-type_domA"/>
</dbReference>
<keyword evidence="6 11" id="KW-0067">ATP-binding</keyword>
<dbReference type="Gene3D" id="3.40.50.1000">
    <property type="entry name" value="HAD superfamily/HAD-like"/>
    <property type="match status" value="1"/>
</dbReference>
<dbReference type="eggNOG" id="COG2217">
    <property type="taxonomic scope" value="Bacteria"/>
</dbReference>
<dbReference type="InterPro" id="IPR008250">
    <property type="entry name" value="ATPase_P-typ_transduc_dom_A_sf"/>
</dbReference>
<dbReference type="InterPro" id="IPR001757">
    <property type="entry name" value="P_typ_ATPase"/>
</dbReference>
<dbReference type="AlphaFoldDB" id="E6U7U5"/>
<organism evidence="13 14">
    <name type="scientific">Ethanoligenens harbinense (strain DSM 18485 / JCM 12961 / CGMCC 1.5033 / YUAN-3)</name>
    <dbReference type="NCBI Taxonomy" id="663278"/>
    <lineage>
        <taxon>Bacteria</taxon>
        <taxon>Bacillati</taxon>
        <taxon>Bacillota</taxon>
        <taxon>Clostridia</taxon>
        <taxon>Eubacteriales</taxon>
        <taxon>Oscillospiraceae</taxon>
        <taxon>Ethanoligenens</taxon>
    </lineage>
</organism>
<dbReference type="GO" id="GO:0008551">
    <property type="term" value="F:P-type cadmium transporter activity"/>
    <property type="evidence" value="ECO:0007669"/>
    <property type="project" value="UniProtKB-EC"/>
</dbReference>
<dbReference type="InterPro" id="IPR051014">
    <property type="entry name" value="Cation_Transport_ATPase_IB"/>
</dbReference>
<evidence type="ECO:0000256" key="4">
    <source>
        <dbReference type="ARBA" id="ARBA00022692"/>
    </source>
</evidence>
<dbReference type="NCBIfam" id="TIGR01525">
    <property type="entry name" value="ATPase-IB_hvy"/>
    <property type="match status" value="1"/>
</dbReference>
<dbReference type="HOGENOM" id="CLU_001771_6_4_9"/>
<protein>
    <recommendedName>
        <fullName evidence="9">Cd(2+)-exporting ATPase</fullName>
        <ecNumber evidence="9">7.2.2.21</ecNumber>
    </recommendedName>
</protein>
<dbReference type="InterPro" id="IPR006121">
    <property type="entry name" value="HMA_dom"/>
</dbReference>
<keyword evidence="8 11" id="KW-0472">Membrane</keyword>
<dbReference type="Pfam" id="PF00702">
    <property type="entry name" value="Hydrolase"/>
    <property type="match status" value="1"/>
</dbReference>
<feature type="transmembrane region" description="Helical" evidence="11">
    <location>
        <begin position="347"/>
        <end position="373"/>
    </location>
</feature>
<evidence type="ECO:0000256" key="2">
    <source>
        <dbReference type="ARBA" id="ARBA00006024"/>
    </source>
</evidence>
<dbReference type="EC" id="7.2.2.21" evidence="9"/>
<evidence type="ECO:0000313" key="13">
    <source>
        <dbReference type="EMBL" id="ADU28218.1"/>
    </source>
</evidence>
<keyword evidence="11" id="KW-0479">Metal-binding</keyword>
<evidence type="ECO:0000256" key="10">
    <source>
        <dbReference type="ARBA" id="ARBA00049338"/>
    </source>
</evidence>
<feature type="domain" description="HMA" evidence="12">
    <location>
        <begin position="1"/>
        <end position="70"/>
    </location>
</feature>
<evidence type="ECO:0000256" key="8">
    <source>
        <dbReference type="ARBA" id="ARBA00023136"/>
    </source>
</evidence>
<dbReference type="PROSITE" id="PS50846">
    <property type="entry name" value="HMA_2"/>
    <property type="match status" value="1"/>
</dbReference>
<dbReference type="PANTHER" id="PTHR48085">
    <property type="entry name" value="CADMIUM/ZINC-TRANSPORTING ATPASE HMA2-RELATED"/>
    <property type="match status" value="1"/>
</dbReference>
<dbReference type="InterPro" id="IPR036163">
    <property type="entry name" value="HMA_dom_sf"/>
</dbReference>
<reference evidence="13 14" key="1">
    <citation type="submission" date="2010-12" db="EMBL/GenBank/DDBJ databases">
        <title>Complete sequence of Ethanoligenens harbinense YUAN-3.</title>
        <authorList>
            <person name="Lucas S."/>
            <person name="Copeland A."/>
            <person name="Lapidus A."/>
            <person name="Cheng J.-F."/>
            <person name="Bruce D."/>
            <person name="Goodwin L."/>
            <person name="Pitluck S."/>
            <person name="Chertkov O."/>
            <person name="Misra M."/>
            <person name="Detter J.C."/>
            <person name="Han C."/>
            <person name="Tapia R."/>
            <person name="Land M."/>
            <person name="Hauser L."/>
            <person name="Jeffries C."/>
            <person name="Kyrpides N."/>
            <person name="Ivanova N."/>
            <person name="Mikhailova N."/>
            <person name="Wang A."/>
            <person name="Mouttaki H."/>
            <person name="He Z."/>
            <person name="Zhou J."/>
            <person name="Hemme C.L."/>
            <person name="Woyke T."/>
        </authorList>
    </citation>
    <scope>NUCLEOTIDE SEQUENCE [LARGE SCALE GENOMIC DNA]</scope>
    <source>
        <strain evidence="14">DSM 18485 / JCM 12961 / CGMCC 1.5033 / YUAN-3</strain>
    </source>
</reference>
<feature type="transmembrane region" description="Helical" evidence="11">
    <location>
        <begin position="96"/>
        <end position="114"/>
    </location>
</feature>
<dbReference type="InterPro" id="IPR023298">
    <property type="entry name" value="ATPase_P-typ_TM_dom_sf"/>
</dbReference>
<dbReference type="Pfam" id="PF00122">
    <property type="entry name" value="E1-E2_ATPase"/>
    <property type="match status" value="1"/>
</dbReference>
<dbReference type="Gene3D" id="2.70.150.10">
    <property type="entry name" value="Calcium-transporting ATPase, cytoplasmic transduction domain A"/>
    <property type="match status" value="1"/>
</dbReference>
<evidence type="ECO:0000259" key="12">
    <source>
        <dbReference type="PROSITE" id="PS50846"/>
    </source>
</evidence>
<dbReference type="PRINTS" id="PR00119">
    <property type="entry name" value="CATATPASE"/>
</dbReference>
<dbReference type="GO" id="GO:0046872">
    <property type="term" value="F:metal ion binding"/>
    <property type="evidence" value="ECO:0007669"/>
    <property type="project" value="UniProtKB-KW"/>
</dbReference>
<dbReference type="InterPro" id="IPR018303">
    <property type="entry name" value="ATPase_P-typ_P_site"/>
</dbReference>
<dbReference type="RefSeq" id="WP_013486561.1">
    <property type="nucleotide sequence ID" value="NC_014828.1"/>
</dbReference>
<keyword evidence="3" id="KW-0104">Cadmium</keyword>
<evidence type="ECO:0000313" key="14">
    <source>
        <dbReference type="Proteomes" id="UP000001551"/>
    </source>
</evidence>
<dbReference type="InterPro" id="IPR023214">
    <property type="entry name" value="HAD_sf"/>
</dbReference>
<sequence>MEKVYVLENLTCPHCAASIEESASHMAGVRHATVDLMSRRLYLDADETLISRDIGQDLYRMVKRIEPQVDVLEDGAHDGDDTDTGDADARRDRIRLIAGAAVYAAGWAAVLFGAGQAVTFAFFAVALLVSGGGVFLRALGNIRHGQVFDENLLMSVASIGAFAIGDYKEGAAVMLFNQVGEFLQDLAAERSRRSIAGLLGLRPDVANRKTPEGVEAVPPENVAVGELIEVRPGERVPLDGEVVGGRSFVDTSALTGEPTPRVVSAGCAVASGYINKDGLLTVRVTRIFGESTVARVIELVQSAGSRKAKADRFITRFARWYTPAVAGGALLLAVLPPLLLHQPFAPWIYRALIFLVVSCPCALVVSVPMAFFAGIGAASANGILVKGGNYLEMLSRVDTVVFDKTGTLTEGVFEVTGVFPTAGTSRADLLAAAARAEQRSGHPIAISILQAAAADGVQVDAPPDEAAEIVGMGVRARAGGHTLLAGNAGWMAHEGVAFVPCHAPGTIVYVAGDGRFLGALAISDVNRPDAAAAVQSLRTLRVARTAMLTGDRKEAAERVAQALGIDEVHANLLPDQKVEAFERVAARAAGAAAFVGDGINDAPSLARADVGIAMGGIGSDAAVEAADIVVMDDRLSRIPTAIRIARYVRLIVGMNIVFALGVKAVVILLGALGYANIWAAVFADTGVALLAVANSMRILLRRKRFAPRLRAE</sequence>
<dbReference type="Gene3D" id="3.40.1110.10">
    <property type="entry name" value="Calcium-transporting ATPase, cytoplasmic domain N"/>
    <property type="match status" value="1"/>
</dbReference>
<evidence type="ECO:0000256" key="1">
    <source>
        <dbReference type="ARBA" id="ARBA00004141"/>
    </source>
</evidence>
<evidence type="ECO:0000256" key="6">
    <source>
        <dbReference type="ARBA" id="ARBA00022840"/>
    </source>
</evidence>
<comment type="catalytic activity">
    <reaction evidence="10">
        <text>Cd(2+)(in) + ATP + H2O = Cd(2+)(out) + ADP + phosphate + H(+)</text>
        <dbReference type="Rhea" id="RHEA:12132"/>
        <dbReference type="ChEBI" id="CHEBI:15377"/>
        <dbReference type="ChEBI" id="CHEBI:15378"/>
        <dbReference type="ChEBI" id="CHEBI:30616"/>
        <dbReference type="ChEBI" id="CHEBI:43474"/>
        <dbReference type="ChEBI" id="CHEBI:48775"/>
        <dbReference type="ChEBI" id="CHEBI:456216"/>
        <dbReference type="EC" id="7.2.2.21"/>
    </reaction>
</comment>
<evidence type="ECO:0000256" key="9">
    <source>
        <dbReference type="ARBA" id="ARBA00039103"/>
    </source>
</evidence>
<dbReference type="STRING" id="663278.Ethha_2725"/>
<keyword evidence="11" id="KW-1003">Cell membrane</keyword>
<keyword evidence="14" id="KW-1185">Reference proteome</keyword>
<name>E6U7U5_ETHHY</name>
<dbReference type="Gene3D" id="3.30.70.100">
    <property type="match status" value="1"/>
</dbReference>
<dbReference type="NCBIfam" id="TIGR01512">
    <property type="entry name" value="ATPase-IB2_Cd"/>
    <property type="match status" value="1"/>
</dbReference>
<dbReference type="InterPro" id="IPR023299">
    <property type="entry name" value="ATPase_P-typ_cyto_dom_N"/>
</dbReference>
<feature type="transmembrane region" description="Helical" evidence="11">
    <location>
        <begin position="317"/>
        <end position="335"/>
    </location>
</feature>
<comment type="subcellular location">
    <subcellularLocation>
        <location evidence="11">Cell membrane</location>
    </subcellularLocation>
    <subcellularLocation>
        <location evidence="1">Membrane</location>
        <topology evidence="1">Multi-pass membrane protein</topology>
    </subcellularLocation>
</comment>
<dbReference type="SUPFAM" id="SSF81653">
    <property type="entry name" value="Calcium ATPase, transduction domain A"/>
    <property type="match status" value="1"/>
</dbReference>
<proteinExistence type="inferred from homology"/>
<dbReference type="SUPFAM" id="SSF81665">
    <property type="entry name" value="Calcium ATPase, transmembrane domain M"/>
    <property type="match status" value="1"/>
</dbReference>
<feature type="transmembrane region" description="Helical" evidence="11">
    <location>
        <begin position="677"/>
        <end position="700"/>
    </location>
</feature>
<dbReference type="GO" id="GO:0005524">
    <property type="term" value="F:ATP binding"/>
    <property type="evidence" value="ECO:0007669"/>
    <property type="project" value="UniProtKB-UniRule"/>
</dbReference>
<evidence type="ECO:0000256" key="11">
    <source>
        <dbReference type="RuleBase" id="RU362081"/>
    </source>
</evidence>
<dbReference type="PROSITE" id="PS00154">
    <property type="entry name" value="ATPASE_E1_E2"/>
    <property type="match status" value="1"/>
</dbReference>
<dbReference type="PRINTS" id="PR00941">
    <property type="entry name" value="CDATPASE"/>
</dbReference>
<evidence type="ECO:0000256" key="5">
    <source>
        <dbReference type="ARBA" id="ARBA00022741"/>
    </source>
</evidence>
<dbReference type="InterPro" id="IPR036412">
    <property type="entry name" value="HAD-like_sf"/>
</dbReference>
<dbReference type="Proteomes" id="UP000001551">
    <property type="component" value="Chromosome"/>
</dbReference>
<keyword evidence="5 11" id="KW-0547">Nucleotide-binding</keyword>
<dbReference type="EMBL" id="CP002400">
    <property type="protein sequence ID" value="ADU28218.1"/>
    <property type="molecule type" value="Genomic_DNA"/>
</dbReference>
<feature type="transmembrane region" description="Helical" evidence="11">
    <location>
        <begin position="647"/>
        <end position="671"/>
    </location>
</feature>
<dbReference type="InterPro" id="IPR027256">
    <property type="entry name" value="P-typ_ATPase_IB"/>
</dbReference>
<dbReference type="PANTHER" id="PTHR48085:SF5">
    <property type="entry name" value="CADMIUM_ZINC-TRANSPORTING ATPASE HMA4-RELATED"/>
    <property type="match status" value="1"/>
</dbReference>
<dbReference type="CDD" id="cd00371">
    <property type="entry name" value="HMA"/>
    <property type="match status" value="1"/>
</dbReference>
<dbReference type="GO" id="GO:0005886">
    <property type="term" value="C:plasma membrane"/>
    <property type="evidence" value="ECO:0007669"/>
    <property type="project" value="UniProtKB-SubCell"/>
</dbReference>
<evidence type="ECO:0000256" key="3">
    <source>
        <dbReference type="ARBA" id="ARBA00022539"/>
    </source>
</evidence>
<gene>
    <name evidence="13" type="ordered locus">Ethha_2725</name>
</gene>
<evidence type="ECO:0000256" key="7">
    <source>
        <dbReference type="ARBA" id="ARBA00022989"/>
    </source>
</evidence>
<accession>E6U7U5</accession>
<feature type="transmembrane region" description="Helical" evidence="11">
    <location>
        <begin position="120"/>
        <end position="139"/>
    </location>
</feature>